<dbReference type="STRING" id="1122247.GCA_000379865_02295"/>
<reference evidence="4 5" key="1">
    <citation type="journal article" date="2012" name="J. Bacteriol.">
        <title>Genome sequence of Mycobacterium hassiacum DSM 44199, a rare source of heat-stable mycobacterial proteins.</title>
        <authorList>
            <person name="Tiago I."/>
            <person name="Maranha A."/>
            <person name="Mendes V."/>
            <person name="Alarico S."/>
            <person name="Moynihan P.J."/>
            <person name="Clarke A.J."/>
            <person name="Macedo-Ribeiro S."/>
            <person name="Pereira P.J."/>
            <person name="Empadinhas N."/>
        </authorList>
    </citation>
    <scope>NUCLEOTIDE SEQUENCE [LARGE SCALE GENOMIC DNA]</scope>
    <source>
        <strain evidence="5">DSM 44199 / CIP 105218 / JCM 12690 / 3849</strain>
    </source>
</reference>
<organism evidence="4 5">
    <name type="scientific">Mycolicibacterium hassiacum (strain DSM 44199 / CIP 105218 / JCM 12690 / 3849)</name>
    <name type="common">Mycobacterium hassiacum</name>
    <dbReference type="NCBI Taxonomy" id="1122247"/>
    <lineage>
        <taxon>Bacteria</taxon>
        <taxon>Bacillati</taxon>
        <taxon>Actinomycetota</taxon>
        <taxon>Actinomycetes</taxon>
        <taxon>Mycobacteriales</taxon>
        <taxon>Mycobacteriaceae</taxon>
        <taxon>Mycolicibacterium</taxon>
    </lineage>
</organism>
<evidence type="ECO:0000313" key="5">
    <source>
        <dbReference type="Proteomes" id="UP000006265"/>
    </source>
</evidence>
<dbReference type="Pfam" id="PF00440">
    <property type="entry name" value="TetR_N"/>
    <property type="match status" value="1"/>
</dbReference>
<comment type="caution">
    <text evidence="4">The sequence shown here is derived from an EMBL/GenBank/DDBJ whole genome shotgun (WGS) entry which is preliminary data.</text>
</comment>
<keyword evidence="1" id="KW-0805">Transcription regulation</keyword>
<dbReference type="InterPro" id="IPR050109">
    <property type="entry name" value="HTH-type_TetR-like_transc_reg"/>
</dbReference>
<keyword evidence="2" id="KW-0238">DNA-binding</keyword>
<sequence>MTTARPRDGEEGTVRERLIRAADAEIAERGTSSVQMEAVALRAGVSRATAFRQLGSVSDMLMEVSLLRGRRHVAAVQALMATKTGTFAKLEAALLYTTRELPADPTFSALVTQRGRSIGNPAVHDLSVEALGPVIREGQRCGEVRTDLEVDELVDFVLEQMYLAADHVDRSDAAVRRRMRHFIVPALAAQRREAAEHIQLTQEAQEAVDAAIEALTNLAGRLRR</sequence>
<dbReference type="OrthoDB" id="4707781at2"/>
<dbReference type="eggNOG" id="COG1309">
    <property type="taxonomic scope" value="Bacteria"/>
</dbReference>
<dbReference type="RefSeq" id="WP_005632695.1">
    <property type="nucleotide sequence ID" value="NZ_AMRA01000156.1"/>
</dbReference>
<dbReference type="GO" id="GO:0003700">
    <property type="term" value="F:DNA-binding transcription factor activity"/>
    <property type="evidence" value="ECO:0007669"/>
    <property type="project" value="TreeGrafter"/>
</dbReference>
<dbReference type="EMBL" id="AMRA01000156">
    <property type="protein sequence ID" value="EKF21179.1"/>
    <property type="molecule type" value="Genomic_DNA"/>
</dbReference>
<dbReference type="AlphaFoldDB" id="K5BID6"/>
<evidence type="ECO:0000256" key="3">
    <source>
        <dbReference type="ARBA" id="ARBA00023163"/>
    </source>
</evidence>
<keyword evidence="5" id="KW-1185">Reference proteome</keyword>
<protein>
    <submittedName>
        <fullName evidence="4">Bacterial regulatory s, tetR family protein</fullName>
    </submittedName>
</protein>
<evidence type="ECO:0000256" key="1">
    <source>
        <dbReference type="ARBA" id="ARBA00023015"/>
    </source>
</evidence>
<dbReference type="PANTHER" id="PTHR30055:SF234">
    <property type="entry name" value="HTH-TYPE TRANSCRIPTIONAL REGULATOR BETI"/>
    <property type="match status" value="1"/>
</dbReference>
<dbReference type="InterPro" id="IPR009057">
    <property type="entry name" value="Homeodomain-like_sf"/>
</dbReference>
<dbReference type="PATRIC" id="fig|1122247.3.peg.4681"/>
<gene>
    <name evidence="4" type="ORF">C731_4882</name>
</gene>
<accession>K5BID6</accession>
<dbReference type="Proteomes" id="UP000006265">
    <property type="component" value="Unassembled WGS sequence"/>
</dbReference>
<dbReference type="Gene3D" id="1.10.357.10">
    <property type="entry name" value="Tetracycline Repressor, domain 2"/>
    <property type="match status" value="1"/>
</dbReference>
<dbReference type="PROSITE" id="PS50977">
    <property type="entry name" value="HTH_TETR_2"/>
    <property type="match status" value="1"/>
</dbReference>
<dbReference type="InterPro" id="IPR001647">
    <property type="entry name" value="HTH_TetR"/>
</dbReference>
<dbReference type="PANTHER" id="PTHR30055">
    <property type="entry name" value="HTH-TYPE TRANSCRIPTIONAL REGULATOR RUTR"/>
    <property type="match status" value="1"/>
</dbReference>
<dbReference type="GO" id="GO:0000976">
    <property type="term" value="F:transcription cis-regulatory region binding"/>
    <property type="evidence" value="ECO:0007669"/>
    <property type="project" value="TreeGrafter"/>
</dbReference>
<proteinExistence type="predicted"/>
<evidence type="ECO:0000256" key="2">
    <source>
        <dbReference type="ARBA" id="ARBA00023125"/>
    </source>
</evidence>
<dbReference type="SUPFAM" id="SSF46689">
    <property type="entry name" value="Homeodomain-like"/>
    <property type="match status" value="1"/>
</dbReference>
<keyword evidence="3" id="KW-0804">Transcription</keyword>
<evidence type="ECO:0000313" key="4">
    <source>
        <dbReference type="EMBL" id="EKF21179.1"/>
    </source>
</evidence>
<name>K5BID6_MYCHD</name>